<dbReference type="PROSITE" id="PS00108">
    <property type="entry name" value="PROTEIN_KINASE_ST"/>
    <property type="match status" value="1"/>
</dbReference>
<dbReference type="GO" id="GO:0016020">
    <property type="term" value="C:membrane"/>
    <property type="evidence" value="ECO:0007669"/>
    <property type="project" value="UniProtKB-SubCell"/>
</dbReference>
<evidence type="ECO:0000256" key="15">
    <source>
        <dbReference type="ARBA" id="ARBA00047899"/>
    </source>
</evidence>
<dbReference type="STRING" id="4615.A0A199VR05"/>
<dbReference type="InterPro" id="IPR000742">
    <property type="entry name" value="EGF"/>
</dbReference>
<dbReference type="SMART" id="SM00473">
    <property type="entry name" value="PAN_AP"/>
    <property type="match status" value="1"/>
</dbReference>
<keyword evidence="3 18" id="KW-0245">EGF-like domain</keyword>
<feature type="transmembrane region" description="Helical" evidence="19">
    <location>
        <begin position="461"/>
        <end position="487"/>
    </location>
</feature>
<dbReference type="PANTHER" id="PTHR47974:SF22">
    <property type="entry name" value="RECEPTOR-LIKE SERINE_THREONINE-PROTEIN KINASE"/>
    <property type="match status" value="1"/>
</dbReference>
<sequence>MKHQFFLSLLSLSILSLPSSSSSSSSAPQPSTIYKGASFSIEGNEREPILTSPDSAFAAGFYAVGANAYCFAIWFAGSAEKTAVWAANRDFPVNGRGSRLTFGHDGHLVLTDVDGSVVWDSTAAAAAAIETGTCSDTDNGSGRTVWRSFDYPTDTLLPTQALTKGKRLVSRFGPDAFRAGYHSLYFDNDNVLRLIYDGPDISSIYWPSPDYNVFQNGRTNYNSTRLAVLDRTGRFSSSDGLGDSAADSGPLTKRRRITLDYDGNLRIYSLNETGRYWNVTWVAIAERCNVHGLCGANGICTYSRAVTCACPPGYEMSDARDWNRGCRPTFNLSCQARQKSQQQQQQQFHFVELPQTDFYGFDLGFNSSISFDDCRRICAQSCLCLGFGYRLTGTGVCYPKIALFNGYTSPNFPGNFYLKVPRTVGASESTIRSVLRCGNASAEVEVGSASMYGKNRNSTKWAYLYVFALALGALELLFVVTGWWFLFRKHDTSKSVQEGYKMISSQFRRFTYRELKEATGKFKEELGRGGAGVVYRGVLEDKRVVAVKKLTDVSQGEEEFWAEVSVIGRINHMNLVRLWGFCSEGRHRLLVYEFVDNESLDKYLFGSSSSSGSGRTLSWNQRFKIALGTARGLAYLHHECLEWIIHCDIKPENILLNRDFEPKIADFGLAKLSKRDGSDLNLSKMRGTMGYMAPEWALNLPITGKVDVYSFGVVLLEVVTGSRISSWVGENGEERELRSFVREVKQRLLGREEKSTITGIVDGKLHRQFDYDQAAEMVRIAVSCLEEERSKRPTMDEIVKALTKYT</sequence>
<dbReference type="CDD" id="cd00053">
    <property type="entry name" value="EGF"/>
    <property type="match status" value="1"/>
</dbReference>
<dbReference type="GO" id="GO:0106310">
    <property type="term" value="F:protein serine kinase activity"/>
    <property type="evidence" value="ECO:0007669"/>
    <property type="project" value="RHEA"/>
</dbReference>
<dbReference type="InterPro" id="IPR001480">
    <property type="entry name" value="Bulb-type_lectin_dom"/>
</dbReference>
<dbReference type="SUPFAM" id="SSF51110">
    <property type="entry name" value="alpha-D-mannose-specific plant lectins"/>
    <property type="match status" value="1"/>
</dbReference>
<dbReference type="GO" id="GO:0051707">
    <property type="term" value="P:response to other organism"/>
    <property type="evidence" value="ECO:0007669"/>
    <property type="project" value="UniProtKB-ARBA"/>
</dbReference>
<dbReference type="FunFam" id="3.50.4.10:FF:000022">
    <property type="entry name" value="Serine/threonine-protein kinase"/>
    <property type="match status" value="1"/>
</dbReference>
<evidence type="ECO:0000259" key="22">
    <source>
        <dbReference type="PROSITE" id="PS50026"/>
    </source>
</evidence>
<dbReference type="InterPro" id="IPR008271">
    <property type="entry name" value="Ser/Thr_kinase_AS"/>
</dbReference>
<dbReference type="FunFam" id="3.30.200.20:FF:000059">
    <property type="entry name" value="S-receptor-like serine/threonine-protein kinase"/>
    <property type="match status" value="1"/>
</dbReference>
<evidence type="ECO:0000256" key="19">
    <source>
        <dbReference type="SAM" id="Phobius"/>
    </source>
</evidence>
<dbReference type="Proteomes" id="UP000092600">
    <property type="component" value="Unassembled WGS sequence"/>
</dbReference>
<evidence type="ECO:0000256" key="5">
    <source>
        <dbReference type="ARBA" id="ARBA00022692"/>
    </source>
</evidence>
<dbReference type="PROSITE" id="PS50026">
    <property type="entry name" value="EGF_3"/>
    <property type="match status" value="1"/>
</dbReference>
<evidence type="ECO:0000256" key="17">
    <source>
        <dbReference type="PIRNR" id="PIRNR000641"/>
    </source>
</evidence>
<organism evidence="24 25">
    <name type="scientific">Ananas comosus</name>
    <name type="common">Pineapple</name>
    <name type="synonym">Ananas ananas</name>
    <dbReference type="NCBI Taxonomy" id="4615"/>
    <lineage>
        <taxon>Eukaryota</taxon>
        <taxon>Viridiplantae</taxon>
        <taxon>Streptophyta</taxon>
        <taxon>Embryophyta</taxon>
        <taxon>Tracheophyta</taxon>
        <taxon>Spermatophyta</taxon>
        <taxon>Magnoliopsida</taxon>
        <taxon>Liliopsida</taxon>
        <taxon>Poales</taxon>
        <taxon>Bromeliaceae</taxon>
        <taxon>Bromelioideae</taxon>
        <taxon>Ananas</taxon>
    </lineage>
</organism>
<evidence type="ECO:0000256" key="10">
    <source>
        <dbReference type="ARBA" id="ARBA00022989"/>
    </source>
</evidence>
<keyword evidence="12" id="KW-1015">Disulfide bond</keyword>
<keyword evidence="8 17" id="KW-0418">Kinase</keyword>
<keyword evidence="4 17" id="KW-0808">Transferase</keyword>
<keyword evidence="2 17" id="KW-0723">Serine/threonine-protein kinase</keyword>
<evidence type="ECO:0000256" key="1">
    <source>
        <dbReference type="ARBA" id="ARBA00004479"/>
    </source>
</evidence>
<dbReference type="Pfam" id="PF00069">
    <property type="entry name" value="Pkinase"/>
    <property type="match status" value="1"/>
</dbReference>
<dbReference type="InterPro" id="IPR024171">
    <property type="entry name" value="SRK-like_kinase"/>
</dbReference>
<evidence type="ECO:0000256" key="13">
    <source>
        <dbReference type="ARBA" id="ARBA00023170"/>
    </source>
</evidence>
<evidence type="ECO:0000256" key="12">
    <source>
        <dbReference type="ARBA" id="ARBA00023157"/>
    </source>
</evidence>
<dbReference type="PROSITE" id="PS50927">
    <property type="entry name" value="BULB_LECTIN"/>
    <property type="match status" value="1"/>
</dbReference>
<protein>
    <recommendedName>
        <fullName evidence="17">Receptor-like serine/threonine-protein kinase</fullName>
        <ecNumber evidence="17">2.7.11.1</ecNumber>
    </recommendedName>
</protein>
<evidence type="ECO:0000313" key="24">
    <source>
        <dbReference type="EMBL" id="OAY79627.1"/>
    </source>
</evidence>
<dbReference type="CDD" id="cd01098">
    <property type="entry name" value="PAN_AP_plant"/>
    <property type="match status" value="1"/>
</dbReference>
<evidence type="ECO:0000256" key="14">
    <source>
        <dbReference type="ARBA" id="ARBA00023180"/>
    </source>
</evidence>
<keyword evidence="13 24" id="KW-0675">Receptor</keyword>
<evidence type="ECO:0000256" key="18">
    <source>
        <dbReference type="PROSITE-ProRule" id="PRU00076"/>
    </source>
</evidence>
<dbReference type="EC" id="2.7.11.1" evidence="17"/>
<name>A0A199VR05_ANACO</name>
<accession>A0A199VR05</accession>
<dbReference type="CDD" id="cd00028">
    <property type="entry name" value="B_lectin"/>
    <property type="match status" value="1"/>
</dbReference>
<evidence type="ECO:0000256" key="4">
    <source>
        <dbReference type="ARBA" id="ARBA00022679"/>
    </source>
</evidence>
<comment type="caution">
    <text evidence="18">Lacks conserved residue(s) required for the propagation of feature annotation.</text>
</comment>
<dbReference type="SUPFAM" id="SSF56112">
    <property type="entry name" value="Protein kinase-like (PK-like)"/>
    <property type="match status" value="1"/>
</dbReference>
<dbReference type="InterPro" id="IPR036426">
    <property type="entry name" value="Bulb-type_lectin_dom_sf"/>
</dbReference>
<gene>
    <name evidence="24" type="ORF">ACMD2_23236</name>
</gene>
<keyword evidence="5 19" id="KW-0812">Transmembrane</keyword>
<proteinExistence type="inferred from homology"/>
<evidence type="ECO:0000256" key="16">
    <source>
        <dbReference type="ARBA" id="ARBA00048679"/>
    </source>
</evidence>
<comment type="catalytic activity">
    <reaction evidence="16 17">
        <text>L-seryl-[protein] + ATP = O-phospho-L-seryl-[protein] + ADP + H(+)</text>
        <dbReference type="Rhea" id="RHEA:17989"/>
        <dbReference type="Rhea" id="RHEA-COMP:9863"/>
        <dbReference type="Rhea" id="RHEA-COMP:11604"/>
        <dbReference type="ChEBI" id="CHEBI:15378"/>
        <dbReference type="ChEBI" id="CHEBI:29999"/>
        <dbReference type="ChEBI" id="CHEBI:30616"/>
        <dbReference type="ChEBI" id="CHEBI:83421"/>
        <dbReference type="ChEBI" id="CHEBI:456216"/>
        <dbReference type="EC" id="2.7.11.1"/>
    </reaction>
</comment>
<dbReference type="FunFam" id="2.90.10.10:FF:000015">
    <property type="entry name" value="Serine/threonine-protein kinase"/>
    <property type="match status" value="1"/>
</dbReference>
<dbReference type="Gene3D" id="2.90.10.10">
    <property type="entry name" value="Bulb-type lectin domain"/>
    <property type="match status" value="2"/>
</dbReference>
<dbReference type="Pfam" id="PF00954">
    <property type="entry name" value="S_locus_glycop"/>
    <property type="match status" value="1"/>
</dbReference>
<dbReference type="PIRSF" id="PIRSF000641">
    <property type="entry name" value="SRK"/>
    <property type="match status" value="1"/>
</dbReference>
<feature type="chain" id="PRO_5008286055" description="Receptor-like serine/threonine-protein kinase" evidence="20">
    <location>
        <begin position="22"/>
        <end position="806"/>
    </location>
</feature>
<keyword evidence="9 17" id="KW-0067">ATP-binding</keyword>
<dbReference type="SMART" id="SM00220">
    <property type="entry name" value="S_TKc"/>
    <property type="match status" value="1"/>
</dbReference>
<reference evidence="24 25" key="1">
    <citation type="journal article" date="2016" name="DNA Res.">
        <title>The draft genome of MD-2 pineapple using hybrid error correction of long reads.</title>
        <authorList>
            <person name="Redwan R.M."/>
            <person name="Saidin A."/>
            <person name="Kumar S.V."/>
        </authorList>
    </citation>
    <scope>NUCLEOTIDE SEQUENCE [LARGE SCALE GENOMIC DNA]</scope>
    <source>
        <strain evidence="25">cv. MD2</strain>
        <tissue evidence="24">Leaf</tissue>
    </source>
</reference>
<dbReference type="Pfam" id="PF01453">
    <property type="entry name" value="B_lectin"/>
    <property type="match status" value="1"/>
</dbReference>
<dbReference type="PROSITE" id="PS50011">
    <property type="entry name" value="PROTEIN_KINASE_DOM"/>
    <property type="match status" value="1"/>
</dbReference>
<dbReference type="InterPro" id="IPR000719">
    <property type="entry name" value="Prot_kinase_dom"/>
</dbReference>
<feature type="domain" description="Bulb-type lectin" evidence="23">
    <location>
        <begin position="24"/>
        <end position="159"/>
    </location>
</feature>
<dbReference type="EMBL" id="LSRQ01001046">
    <property type="protein sequence ID" value="OAY79627.1"/>
    <property type="molecule type" value="Genomic_DNA"/>
</dbReference>
<dbReference type="PANTHER" id="PTHR47974">
    <property type="entry name" value="OS07G0415500 PROTEIN"/>
    <property type="match status" value="1"/>
</dbReference>
<evidence type="ECO:0000256" key="8">
    <source>
        <dbReference type="ARBA" id="ARBA00022777"/>
    </source>
</evidence>
<dbReference type="FunFam" id="1.10.510.10:FF:000302">
    <property type="entry name" value="Serine/threonine-protein kinase"/>
    <property type="match status" value="1"/>
</dbReference>
<dbReference type="InterPro" id="IPR011009">
    <property type="entry name" value="Kinase-like_dom_sf"/>
</dbReference>
<dbReference type="GO" id="GO:0048544">
    <property type="term" value="P:recognition of pollen"/>
    <property type="evidence" value="ECO:0007669"/>
    <property type="project" value="InterPro"/>
</dbReference>
<keyword evidence="14" id="KW-0325">Glycoprotein</keyword>
<feature type="signal peptide" evidence="20">
    <location>
        <begin position="1"/>
        <end position="21"/>
    </location>
</feature>
<evidence type="ECO:0000256" key="2">
    <source>
        <dbReference type="ARBA" id="ARBA00022527"/>
    </source>
</evidence>
<dbReference type="InterPro" id="IPR003609">
    <property type="entry name" value="Pan_app"/>
</dbReference>
<comment type="subcellular location">
    <subcellularLocation>
        <location evidence="1">Membrane</location>
        <topology evidence="1">Single-pass type I membrane protein</topology>
    </subcellularLocation>
</comment>
<evidence type="ECO:0000259" key="23">
    <source>
        <dbReference type="PROSITE" id="PS50927"/>
    </source>
</evidence>
<dbReference type="Gene3D" id="1.10.510.10">
    <property type="entry name" value="Transferase(Phosphotransferase) domain 1"/>
    <property type="match status" value="1"/>
</dbReference>
<evidence type="ECO:0000259" key="21">
    <source>
        <dbReference type="PROSITE" id="PS50011"/>
    </source>
</evidence>
<evidence type="ECO:0000256" key="3">
    <source>
        <dbReference type="ARBA" id="ARBA00022536"/>
    </source>
</evidence>
<feature type="domain" description="EGF-like" evidence="22">
    <location>
        <begin position="284"/>
        <end position="320"/>
    </location>
</feature>
<evidence type="ECO:0000256" key="7">
    <source>
        <dbReference type="ARBA" id="ARBA00022741"/>
    </source>
</evidence>
<dbReference type="GO" id="GO:0005524">
    <property type="term" value="F:ATP binding"/>
    <property type="evidence" value="ECO:0007669"/>
    <property type="project" value="UniProtKB-KW"/>
</dbReference>
<dbReference type="CDD" id="cd14066">
    <property type="entry name" value="STKc_IRAK"/>
    <property type="match status" value="1"/>
</dbReference>
<evidence type="ECO:0000256" key="9">
    <source>
        <dbReference type="ARBA" id="ARBA00022840"/>
    </source>
</evidence>
<evidence type="ECO:0000256" key="20">
    <source>
        <dbReference type="SAM" id="SignalP"/>
    </source>
</evidence>
<dbReference type="GO" id="GO:0004674">
    <property type="term" value="F:protein serine/threonine kinase activity"/>
    <property type="evidence" value="ECO:0007669"/>
    <property type="project" value="UniProtKB-KW"/>
</dbReference>
<dbReference type="Gene3D" id="3.30.200.20">
    <property type="entry name" value="Phosphorylase Kinase, domain 1"/>
    <property type="match status" value="1"/>
</dbReference>
<comment type="catalytic activity">
    <reaction evidence="15 17">
        <text>L-threonyl-[protein] + ATP = O-phospho-L-threonyl-[protein] + ADP + H(+)</text>
        <dbReference type="Rhea" id="RHEA:46608"/>
        <dbReference type="Rhea" id="RHEA-COMP:11060"/>
        <dbReference type="Rhea" id="RHEA-COMP:11605"/>
        <dbReference type="ChEBI" id="CHEBI:15378"/>
        <dbReference type="ChEBI" id="CHEBI:30013"/>
        <dbReference type="ChEBI" id="CHEBI:30616"/>
        <dbReference type="ChEBI" id="CHEBI:61977"/>
        <dbReference type="ChEBI" id="CHEBI:456216"/>
        <dbReference type="EC" id="2.7.11.1"/>
    </reaction>
</comment>
<evidence type="ECO:0000256" key="11">
    <source>
        <dbReference type="ARBA" id="ARBA00023136"/>
    </source>
</evidence>
<dbReference type="InterPro" id="IPR000858">
    <property type="entry name" value="S_locus_glycoprot_dom"/>
</dbReference>
<dbReference type="AlphaFoldDB" id="A0A199VR05"/>
<dbReference type="SMART" id="SM00108">
    <property type="entry name" value="B_lectin"/>
    <property type="match status" value="1"/>
</dbReference>
<comment type="similarity">
    <text evidence="17">Belongs to the protein kinase superfamily. Ser/Thr protein kinase family.</text>
</comment>
<keyword evidence="11 19" id="KW-0472">Membrane</keyword>
<keyword evidence="10 19" id="KW-1133">Transmembrane helix</keyword>
<comment type="caution">
    <text evidence="24">The sequence shown here is derived from an EMBL/GenBank/DDBJ whole genome shotgun (WGS) entry which is preliminary data.</text>
</comment>
<evidence type="ECO:0000313" key="25">
    <source>
        <dbReference type="Proteomes" id="UP000092600"/>
    </source>
</evidence>
<evidence type="ECO:0000256" key="6">
    <source>
        <dbReference type="ARBA" id="ARBA00022729"/>
    </source>
</evidence>
<keyword evidence="6 20" id="KW-0732">Signal</keyword>
<keyword evidence="7 17" id="KW-0547">Nucleotide-binding</keyword>
<feature type="domain" description="Protein kinase" evidence="21">
    <location>
        <begin position="520"/>
        <end position="806"/>
    </location>
</feature>